<evidence type="ECO:0000259" key="11">
    <source>
        <dbReference type="PROSITE" id="PS50109"/>
    </source>
</evidence>
<feature type="transmembrane region" description="Helical" evidence="10">
    <location>
        <begin position="12"/>
        <end position="39"/>
    </location>
</feature>
<evidence type="ECO:0000256" key="9">
    <source>
        <dbReference type="ARBA" id="ARBA00023012"/>
    </source>
</evidence>
<keyword evidence="5" id="KW-0808">Transferase</keyword>
<dbReference type="SUPFAM" id="SSF55874">
    <property type="entry name" value="ATPase domain of HSP90 chaperone/DNA topoisomerase II/histidine kinase"/>
    <property type="match status" value="1"/>
</dbReference>
<evidence type="ECO:0000256" key="4">
    <source>
        <dbReference type="ARBA" id="ARBA00022553"/>
    </source>
</evidence>
<evidence type="ECO:0000259" key="12">
    <source>
        <dbReference type="PROSITE" id="PS50885"/>
    </source>
</evidence>
<evidence type="ECO:0000256" key="8">
    <source>
        <dbReference type="ARBA" id="ARBA00022989"/>
    </source>
</evidence>
<comment type="subcellular location">
    <subcellularLocation>
        <location evidence="2">Membrane</location>
    </subcellularLocation>
</comment>
<organism evidence="13 14">
    <name type="scientific">Hydrogenophaga intermedia</name>
    <dbReference type="NCBI Taxonomy" id="65786"/>
    <lineage>
        <taxon>Bacteria</taxon>
        <taxon>Pseudomonadati</taxon>
        <taxon>Pseudomonadota</taxon>
        <taxon>Betaproteobacteria</taxon>
        <taxon>Burkholderiales</taxon>
        <taxon>Comamonadaceae</taxon>
        <taxon>Hydrogenophaga</taxon>
    </lineage>
</organism>
<evidence type="ECO:0000256" key="1">
    <source>
        <dbReference type="ARBA" id="ARBA00000085"/>
    </source>
</evidence>
<dbReference type="Proteomes" id="UP000028878">
    <property type="component" value="Unassembled WGS sequence"/>
</dbReference>
<reference evidence="14" key="2">
    <citation type="submission" date="2014-11" db="EMBL/GenBank/DDBJ databases">
        <title>Draft genome sequence of Hydrogenophaga intermedia S1.</title>
        <authorList>
            <person name="Gan H.M."/>
            <person name="Chew T.H."/>
            <person name="Stolz A."/>
        </authorList>
    </citation>
    <scope>NUCLEOTIDE SEQUENCE [LARGE SCALE GENOMIC DNA]</scope>
    <source>
        <strain evidence="14">S1</strain>
    </source>
</reference>
<dbReference type="GO" id="GO:0000155">
    <property type="term" value="F:phosphorelay sensor kinase activity"/>
    <property type="evidence" value="ECO:0007669"/>
    <property type="project" value="InterPro"/>
</dbReference>
<keyword evidence="6 10" id="KW-0812">Transmembrane</keyword>
<keyword evidence="10" id="KW-0472">Membrane</keyword>
<keyword evidence="4" id="KW-0597">Phosphoprotein</keyword>
<evidence type="ECO:0000256" key="7">
    <source>
        <dbReference type="ARBA" id="ARBA00022777"/>
    </source>
</evidence>
<dbReference type="InterPro" id="IPR003660">
    <property type="entry name" value="HAMP_dom"/>
</dbReference>
<name>A0A1L1PSE3_HYDIT</name>
<evidence type="ECO:0000256" key="3">
    <source>
        <dbReference type="ARBA" id="ARBA00012438"/>
    </source>
</evidence>
<dbReference type="PANTHER" id="PTHR45436:SF5">
    <property type="entry name" value="SENSOR HISTIDINE KINASE TRCS"/>
    <property type="match status" value="1"/>
</dbReference>
<dbReference type="Gene3D" id="3.30.565.10">
    <property type="entry name" value="Histidine kinase-like ATPase, C-terminal domain"/>
    <property type="match status" value="1"/>
</dbReference>
<feature type="domain" description="Histidine kinase" evidence="11">
    <location>
        <begin position="255"/>
        <end position="454"/>
    </location>
</feature>
<dbReference type="Pfam" id="PF00672">
    <property type="entry name" value="HAMP"/>
    <property type="match status" value="1"/>
</dbReference>
<dbReference type="Pfam" id="PF00512">
    <property type="entry name" value="HisKA"/>
    <property type="match status" value="1"/>
</dbReference>
<dbReference type="InterPro" id="IPR036097">
    <property type="entry name" value="HisK_dim/P_sf"/>
</dbReference>
<reference evidence="14" key="1">
    <citation type="submission" date="2014-02" db="EMBL/GenBank/DDBJ databases">
        <authorList>
            <person name="Gan H."/>
        </authorList>
    </citation>
    <scope>NUCLEOTIDE SEQUENCE [LARGE SCALE GENOMIC DNA]</scope>
    <source>
        <strain evidence="14">S1</strain>
    </source>
</reference>
<dbReference type="SMART" id="SM00388">
    <property type="entry name" value="HisKA"/>
    <property type="match status" value="1"/>
</dbReference>
<dbReference type="SMART" id="SM00387">
    <property type="entry name" value="HATPase_c"/>
    <property type="match status" value="1"/>
</dbReference>
<dbReference type="SUPFAM" id="SSF47384">
    <property type="entry name" value="Homodimeric domain of signal transducing histidine kinase"/>
    <property type="match status" value="1"/>
</dbReference>
<feature type="domain" description="HAMP" evidence="12">
    <location>
        <begin position="194"/>
        <end position="247"/>
    </location>
</feature>
<dbReference type="InterPro" id="IPR036890">
    <property type="entry name" value="HATPase_C_sf"/>
</dbReference>
<dbReference type="InterPro" id="IPR050428">
    <property type="entry name" value="TCS_sensor_his_kinase"/>
</dbReference>
<keyword evidence="14" id="KW-1185">Reference proteome</keyword>
<dbReference type="InterPro" id="IPR003594">
    <property type="entry name" value="HATPase_dom"/>
</dbReference>
<dbReference type="AlphaFoldDB" id="A0A1L1PSE3"/>
<dbReference type="Gene3D" id="1.10.287.130">
    <property type="match status" value="1"/>
</dbReference>
<comment type="catalytic activity">
    <reaction evidence="1">
        <text>ATP + protein L-histidine = ADP + protein N-phospho-L-histidine.</text>
        <dbReference type="EC" id="2.7.13.3"/>
    </reaction>
</comment>
<keyword evidence="8 10" id="KW-1133">Transmembrane helix</keyword>
<dbReference type="InterPro" id="IPR005467">
    <property type="entry name" value="His_kinase_dom"/>
</dbReference>
<evidence type="ECO:0000256" key="2">
    <source>
        <dbReference type="ARBA" id="ARBA00004370"/>
    </source>
</evidence>
<evidence type="ECO:0000256" key="5">
    <source>
        <dbReference type="ARBA" id="ARBA00022679"/>
    </source>
</evidence>
<gene>
    <name evidence="13" type="ORF">BN948_04287</name>
</gene>
<sequence length="454" mass="50274">MRFVKMPRLNSLRLKVLLAYVAGMVLSITLVVIATFALLRSNALASLDLADAAKDMAEHIRFDGNGQPVGFDLGPDDMSWVFDSIRRETAYRVLDEAGRVALQSSGAEAFWPADANQRGLAIGRFDFERDGVALHGAIERVEHEGKAWYLQMAASTRFMHLLHRVALPLAGVGIVVFGLVLLVAFGLCAFITLRYTLKPLQDVSASAAAISPRSVHARLSTQSVPQEIAPLVDSFNRVLERLEQGYRVQQEFLATSAHELKTPLALIRAQIELRQGPQEGREALLGDVAYMSRQVQQLLLLAEASEPHNYQPATVRVQEVVHEAVFFLQRMAEAAGVHFTVYSPAIDVRWRADRGALFTLLKNLMENAVQHAHVGTDVCIEIQRDTLTVRDHGAGAQADQLPLLFTRFWRGAHRRDKGAGLGLAICQEIALAHGWTLIAERAEPGLRFRLSIRD</sequence>
<dbReference type="InterPro" id="IPR003661">
    <property type="entry name" value="HisK_dim/P_dom"/>
</dbReference>
<dbReference type="PROSITE" id="PS50109">
    <property type="entry name" value="HIS_KIN"/>
    <property type="match status" value="1"/>
</dbReference>
<dbReference type="PANTHER" id="PTHR45436">
    <property type="entry name" value="SENSOR HISTIDINE KINASE YKOH"/>
    <property type="match status" value="1"/>
</dbReference>
<dbReference type="PROSITE" id="PS50885">
    <property type="entry name" value="HAMP"/>
    <property type="match status" value="1"/>
</dbReference>
<keyword evidence="7 13" id="KW-0418">Kinase</keyword>
<evidence type="ECO:0000256" key="10">
    <source>
        <dbReference type="SAM" id="Phobius"/>
    </source>
</evidence>
<evidence type="ECO:0000313" key="14">
    <source>
        <dbReference type="Proteomes" id="UP000028878"/>
    </source>
</evidence>
<keyword evidence="9" id="KW-0902">Two-component regulatory system</keyword>
<evidence type="ECO:0000313" key="13">
    <source>
        <dbReference type="EMBL" id="CDN89847.1"/>
    </source>
</evidence>
<protein>
    <recommendedName>
        <fullName evidence="3">histidine kinase</fullName>
        <ecNumber evidence="3">2.7.13.3</ecNumber>
    </recommendedName>
</protein>
<dbReference type="EC" id="2.7.13.3" evidence="3"/>
<evidence type="ECO:0000256" key="6">
    <source>
        <dbReference type="ARBA" id="ARBA00022692"/>
    </source>
</evidence>
<dbReference type="EMBL" id="CCAE010000055">
    <property type="protein sequence ID" value="CDN89847.1"/>
    <property type="molecule type" value="Genomic_DNA"/>
</dbReference>
<proteinExistence type="predicted"/>
<accession>A0A1L1PSE3</accession>
<dbReference type="SMART" id="SM00304">
    <property type="entry name" value="HAMP"/>
    <property type="match status" value="1"/>
</dbReference>
<feature type="transmembrane region" description="Helical" evidence="10">
    <location>
        <begin position="165"/>
        <end position="191"/>
    </location>
</feature>
<dbReference type="GO" id="GO:0005886">
    <property type="term" value="C:plasma membrane"/>
    <property type="evidence" value="ECO:0007669"/>
    <property type="project" value="TreeGrafter"/>
</dbReference>
<dbReference type="CDD" id="cd00082">
    <property type="entry name" value="HisKA"/>
    <property type="match status" value="1"/>
</dbReference>
<dbReference type="Pfam" id="PF02518">
    <property type="entry name" value="HATPase_c"/>
    <property type="match status" value="1"/>
</dbReference>
<dbReference type="RefSeq" id="WP_035623687.1">
    <property type="nucleotide sequence ID" value="NZ_CCAE010000055.1"/>
</dbReference>